<keyword evidence="2" id="KW-1185">Reference proteome</keyword>
<reference evidence="2" key="1">
    <citation type="journal article" date="2019" name="Int. J. Syst. Evol. Microbiol.">
        <title>The Global Catalogue of Microorganisms (GCM) 10K type strain sequencing project: providing services to taxonomists for standard genome sequencing and annotation.</title>
        <authorList>
            <consortium name="The Broad Institute Genomics Platform"/>
            <consortium name="The Broad Institute Genome Sequencing Center for Infectious Disease"/>
            <person name="Wu L."/>
            <person name="Ma J."/>
        </authorList>
    </citation>
    <scope>NUCLEOTIDE SEQUENCE [LARGE SCALE GENOMIC DNA]</scope>
    <source>
        <strain evidence="2">CGMCC 4.7677</strain>
    </source>
</reference>
<evidence type="ECO:0000313" key="1">
    <source>
        <dbReference type="EMBL" id="GHF28676.1"/>
    </source>
</evidence>
<dbReference type="Proteomes" id="UP000605897">
    <property type="component" value="Unassembled WGS sequence"/>
</dbReference>
<protein>
    <submittedName>
        <fullName evidence="1">Uncharacterized protein</fullName>
    </submittedName>
</protein>
<comment type="caution">
    <text evidence="1">The sequence shown here is derived from an EMBL/GenBank/DDBJ whole genome shotgun (WGS) entry which is preliminary data.</text>
</comment>
<evidence type="ECO:0000313" key="2">
    <source>
        <dbReference type="Proteomes" id="UP000605897"/>
    </source>
</evidence>
<gene>
    <name evidence="1" type="ORF">GCM10017786_73500</name>
</gene>
<name>A0ABQ3JJL9_9PSEU</name>
<organism evidence="1 2">
    <name type="scientific">Amycolatopsis deserti</name>
    <dbReference type="NCBI Taxonomy" id="185696"/>
    <lineage>
        <taxon>Bacteria</taxon>
        <taxon>Bacillati</taxon>
        <taxon>Actinomycetota</taxon>
        <taxon>Actinomycetes</taxon>
        <taxon>Pseudonocardiales</taxon>
        <taxon>Pseudonocardiaceae</taxon>
        <taxon>Amycolatopsis</taxon>
    </lineage>
</organism>
<dbReference type="EMBL" id="BNAU01000013">
    <property type="protein sequence ID" value="GHF28676.1"/>
    <property type="molecule type" value="Genomic_DNA"/>
</dbReference>
<sequence>MQRQQGLLVGLRADGVAGQRDVGLDQAPFTAGGVEQVVHGPLGGAGQRFERDHTAGVEAVERLEGEPDWAHGPIFAGEVGELKEMSTDVHLGGG</sequence>
<accession>A0ABQ3JJL9</accession>
<proteinExistence type="predicted"/>